<accession>A0A6A3Z5D3</accession>
<sequence>MSKKPKSEAEVFKLLAKMNLINEKSNVFENPQFLKLTNAVAKGYKEPQAADMAIALTLAGQRGDEALAKMIVEAKKVSSTKDVAVRLEEAQIKNWLSKEETADKVLRALKIEKDGYISLWNLLLGTWVSYVKKIEEDPYKLLLSKMRAHDSDAKIAGWIGNAKQDAVPIAEKLENVLLDSRMPKTADDIFKLLELSSRGNDLFHSPRLSTWISYVTKVKGKQADVQMYTVLRAAYGDDELARMLAASKQFALGDVAKRLEEVQHKVGLIEGKTAQRFFTNLKLNTQGDKLFESPALWLRGWKSNWVTYVEKLNENPYAMLLGKLKTSKLTATDAKLVEMIMKAKKDASTSVIAGKLEAAQLEKWSSEKQTAADVFQLLKLDHEGAVLLWKQRMRAWVAYVTKLDPHKSDDVILSVLKPYYTDTELARMVLTGRDGAEAMAAKFEKIVLNKWLAEKTNAVYTRRSSGF</sequence>
<name>A0A6A3Z5D3_9STRA</name>
<dbReference type="EMBL" id="QXGD01000681">
    <property type="protein sequence ID" value="KAE9228701.1"/>
    <property type="molecule type" value="Genomic_DNA"/>
</dbReference>
<organism evidence="1 2">
    <name type="scientific">Phytophthora fragariae</name>
    <dbReference type="NCBI Taxonomy" id="53985"/>
    <lineage>
        <taxon>Eukaryota</taxon>
        <taxon>Sar</taxon>
        <taxon>Stramenopiles</taxon>
        <taxon>Oomycota</taxon>
        <taxon>Peronosporomycetes</taxon>
        <taxon>Peronosporales</taxon>
        <taxon>Peronosporaceae</taxon>
        <taxon>Phytophthora</taxon>
    </lineage>
</organism>
<evidence type="ECO:0000313" key="2">
    <source>
        <dbReference type="Proteomes" id="UP000440367"/>
    </source>
</evidence>
<reference evidence="1 2" key="1">
    <citation type="submission" date="2018-08" db="EMBL/GenBank/DDBJ databases">
        <title>Genomic investigation of the strawberry pathogen Phytophthora fragariae indicates pathogenicity is determined by transcriptional variation in three key races.</title>
        <authorList>
            <person name="Adams T.M."/>
            <person name="Armitage A.D."/>
            <person name="Sobczyk M.K."/>
            <person name="Bates H.J."/>
            <person name="Dunwell J.M."/>
            <person name="Nellist C.F."/>
            <person name="Harrison R.J."/>
        </authorList>
    </citation>
    <scope>NUCLEOTIDE SEQUENCE [LARGE SCALE GENOMIC DNA]</scope>
    <source>
        <strain evidence="1 2">BC-1</strain>
    </source>
</reference>
<dbReference type="AlphaFoldDB" id="A0A6A3Z5D3"/>
<proteinExistence type="predicted"/>
<comment type="caution">
    <text evidence="1">The sequence shown here is derived from an EMBL/GenBank/DDBJ whole genome shotgun (WGS) entry which is preliminary data.</text>
</comment>
<gene>
    <name evidence="1" type="ORF">PF002_g13460</name>
</gene>
<evidence type="ECO:0000313" key="1">
    <source>
        <dbReference type="EMBL" id="KAE9228701.1"/>
    </source>
</evidence>
<dbReference type="Proteomes" id="UP000440367">
    <property type="component" value="Unassembled WGS sequence"/>
</dbReference>
<protein>
    <submittedName>
        <fullName evidence="1">Uncharacterized protein</fullName>
    </submittedName>
</protein>